<proteinExistence type="predicted"/>
<evidence type="ECO:0000256" key="1">
    <source>
        <dbReference type="SAM" id="Phobius"/>
    </source>
</evidence>
<keyword evidence="1" id="KW-1133">Transmembrane helix</keyword>
<name>A0ABN8XZP0_RANTA</name>
<organism evidence="2 3">
    <name type="scientific">Rangifer tarandus platyrhynchus</name>
    <name type="common">Svalbard reindeer</name>
    <dbReference type="NCBI Taxonomy" id="3082113"/>
    <lineage>
        <taxon>Eukaryota</taxon>
        <taxon>Metazoa</taxon>
        <taxon>Chordata</taxon>
        <taxon>Craniata</taxon>
        <taxon>Vertebrata</taxon>
        <taxon>Euteleostomi</taxon>
        <taxon>Mammalia</taxon>
        <taxon>Eutheria</taxon>
        <taxon>Laurasiatheria</taxon>
        <taxon>Artiodactyla</taxon>
        <taxon>Ruminantia</taxon>
        <taxon>Pecora</taxon>
        <taxon>Cervidae</taxon>
        <taxon>Odocoileinae</taxon>
        <taxon>Rangifer</taxon>
    </lineage>
</organism>
<sequence>MHAYSMVYPHFALSEKGGNTVCFDSAVPTGKCASLPQCSSFSGIPSPGVGLGAFPLLSRKQSQSYLQLDFLLHLDSHCLPPCHIRSGECWFLCGFCSDVFAFVLLLSFVLVADPM</sequence>
<keyword evidence="1" id="KW-0812">Transmembrane</keyword>
<dbReference type="EMBL" id="OX459946">
    <property type="protein sequence ID" value="CAI9153059.1"/>
    <property type="molecule type" value="Genomic_DNA"/>
</dbReference>
<dbReference type="Proteomes" id="UP001176941">
    <property type="component" value="Chromosome 10"/>
</dbReference>
<keyword evidence="1" id="KW-0472">Membrane</keyword>
<protein>
    <submittedName>
        <fullName evidence="2">Uncharacterized protein</fullName>
    </submittedName>
</protein>
<gene>
    <name evidence="2" type="ORF">MRATA1EN1_LOCUS2021</name>
</gene>
<evidence type="ECO:0000313" key="2">
    <source>
        <dbReference type="EMBL" id="CAI9153059.1"/>
    </source>
</evidence>
<evidence type="ECO:0000313" key="3">
    <source>
        <dbReference type="Proteomes" id="UP001176941"/>
    </source>
</evidence>
<feature type="transmembrane region" description="Helical" evidence="1">
    <location>
        <begin position="89"/>
        <end position="112"/>
    </location>
</feature>
<accession>A0ABN8XZP0</accession>
<reference evidence="2" key="1">
    <citation type="submission" date="2023-04" db="EMBL/GenBank/DDBJ databases">
        <authorList>
            <consortium name="ELIXIR-Norway"/>
        </authorList>
    </citation>
    <scope>NUCLEOTIDE SEQUENCE [LARGE SCALE GENOMIC DNA]</scope>
</reference>
<keyword evidence="3" id="KW-1185">Reference proteome</keyword>